<feature type="compositionally biased region" description="Basic and acidic residues" evidence="1">
    <location>
        <begin position="30"/>
        <end position="67"/>
    </location>
</feature>
<protein>
    <submittedName>
        <fullName evidence="2">Uncharacterized protein</fullName>
    </submittedName>
</protein>
<evidence type="ECO:0000256" key="1">
    <source>
        <dbReference type="SAM" id="MobiDB-lite"/>
    </source>
</evidence>
<gene>
    <name evidence="2" type="ORF">PCOR1329_LOCUS34657</name>
</gene>
<feature type="compositionally biased region" description="Polar residues" evidence="1">
    <location>
        <begin position="119"/>
        <end position="129"/>
    </location>
</feature>
<dbReference type="Proteomes" id="UP001189429">
    <property type="component" value="Unassembled WGS sequence"/>
</dbReference>
<evidence type="ECO:0000313" key="2">
    <source>
        <dbReference type="EMBL" id="CAK0838798.1"/>
    </source>
</evidence>
<accession>A0ABN9T1H1</accession>
<feature type="region of interest" description="Disordered" evidence="1">
    <location>
        <begin position="1"/>
        <end position="129"/>
    </location>
</feature>
<feature type="compositionally biased region" description="Basic and acidic residues" evidence="1">
    <location>
        <begin position="1"/>
        <end position="17"/>
    </location>
</feature>
<keyword evidence="3" id="KW-1185">Reference proteome</keyword>
<proteinExistence type="predicted"/>
<name>A0ABN9T1H1_9DINO</name>
<dbReference type="EMBL" id="CAUYUJ010014249">
    <property type="protein sequence ID" value="CAK0838798.1"/>
    <property type="molecule type" value="Genomic_DNA"/>
</dbReference>
<comment type="caution">
    <text evidence="2">The sequence shown here is derived from an EMBL/GenBank/DDBJ whole genome shotgun (WGS) entry which is preliminary data.</text>
</comment>
<evidence type="ECO:0000313" key="3">
    <source>
        <dbReference type="Proteomes" id="UP001189429"/>
    </source>
</evidence>
<organism evidence="2 3">
    <name type="scientific">Prorocentrum cordatum</name>
    <dbReference type="NCBI Taxonomy" id="2364126"/>
    <lineage>
        <taxon>Eukaryota</taxon>
        <taxon>Sar</taxon>
        <taxon>Alveolata</taxon>
        <taxon>Dinophyceae</taxon>
        <taxon>Prorocentrales</taxon>
        <taxon>Prorocentraceae</taxon>
        <taxon>Prorocentrum</taxon>
    </lineage>
</organism>
<feature type="compositionally biased region" description="Basic and acidic residues" evidence="1">
    <location>
        <begin position="98"/>
        <end position="109"/>
    </location>
</feature>
<sequence>MCPGCSDEKTRHARDEDCGTIGYSGTVLTEDTKVTRVAGRRDACPARPDPTEEEKVSEPSWREELPGRRRACPGQSSLAEAQGPRESNGEGEEQEREADDRSIKNHDVGGLRTRGTHWRAQQQDSAAQA</sequence>
<reference evidence="2" key="1">
    <citation type="submission" date="2023-10" db="EMBL/GenBank/DDBJ databases">
        <authorList>
            <person name="Chen Y."/>
            <person name="Shah S."/>
            <person name="Dougan E. K."/>
            <person name="Thang M."/>
            <person name="Chan C."/>
        </authorList>
    </citation>
    <scope>NUCLEOTIDE SEQUENCE [LARGE SCALE GENOMIC DNA]</scope>
</reference>